<dbReference type="EMBL" id="HE575316">
    <property type="protein sequence ID" value="CCC89776.1"/>
    <property type="molecule type" value="Genomic_DNA"/>
</dbReference>
<organism evidence="3">
    <name type="scientific">Trypanosoma congolense (strain IL3000)</name>
    <dbReference type="NCBI Taxonomy" id="1068625"/>
    <lineage>
        <taxon>Eukaryota</taxon>
        <taxon>Discoba</taxon>
        <taxon>Euglenozoa</taxon>
        <taxon>Kinetoplastea</taxon>
        <taxon>Metakinetoplastina</taxon>
        <taxon>Trypanosomatida</taxon>
        <taxon>Trypanosomatidae</taxon>
        <taxon>Trypanosoma</taxon>
        <taxon>Nannomonas</taxon>
    </lineage>
</organism>
<dbReference type="VEuPathDB" id="TriTrypDB:TcIL3000_3_2060"/>
<name>G0UK71_TRYCI</name>
<feature type="region of interest" description="Disordered" evidence="2">
    <location>
        <begin position="1"/>
        <end position="82"/>
    </location>
</feature>
<protein>
    <submittedName>
        <fullName evidence="3">Uncharacterized protein</fullName>
    </submittedName>
</protein>
<gene>
    <name evidence="3" type="ORF">TCIL3000_3_2060</name>
</gene>
<evidence type="ECO:0000313" key="3">
    <source>
        <dbReference type="EMBL" id="CCC89776.1"/>
    </source>
</evidence>
<reference evidence="3" key="1">
    <citation type="journal article" date="2012" name="Proc. Natl. Acad. Sci. U.S.A.">
        <title>Antigenic diversity is generated by distinct evolutionary mechanisms in African trypanosome species.</title>
        <authorList>
            <person name="Jackson A.P."/>
            <person name="Berry A."/>
            <person name="Aslett M."/>
            <person name="Allison H.C."/>
            <person name="Burton P."/>
            <person name="Vavrova-Anderson J."/>
            <person name="Brown R."/>
            <person name="Browne H."/>
            <person name="Corton N."/>
            <person name="Hauser H."/>
            <person name="Gamble J."/>
            <person name="Gilderthorp R."/>
            <person name="Marcello L."/>
            <person name="McQuillan J."/>
            <person name="Otto T.D."/>
            <person name="Quail M.A."/>
            <person name="Sanders M.J."/>
            <person name="van Tonder A."/>
            <person name="Ginger M.L."/>
            <person name="Field M.C."/>
            <person name="Barry J.D."/>
            <person name="Hertz-Fowler C."/>
            <person name="Berriman M."/>
        </authorList>
    </citation>
    <scope>NUCLEOTIDE SEQUENCE</scope>
    <source>
        <strain evidence="3">IL3000</strain>
    </source>
</reference>
<sequence>MSVFVDNPFADDDAESTSLADPAGRKRLRGDDEDGVALPEVSAFDPESQRHSESLLLPEPGATSITSSRCSDTAPRSEKGDEATGFVPVAALLADYDAGLEEDEYNFFVVKAAGLETEISKLSEEYSAELLEASKSNDGLQESVDLLRETIFRVRQELQLRRRSKESLELQDQDGRSLHDEVALTGLTQVVERDRDALRELAMDDSQRFAHLLREHMGTSSTAKQIGLCFTGELAESPDLSAWDFSTERHLLEASRVAASELGADGWLGDAVAVVHAMMEEVSRRLQECEKTHADIVPLCRRVTEIASSLRELSRGSLEWWNHTWSRIFVDGSFACGSKALAPEVRFKELDIKQMAATLEQLDSVIARMQLSPNITSLLHENAPGVKAVALSSLCQQMESEVEVLGLEVLRLRNLLTVDTDVLIANVGESQTSHQGVDGGGGSDYWKEKNKWLTALSHALLKQNSSAESLFKTLREVSDMSESPVAQLQIMFYQSYVDMQGALVRSLTALNCVLQERSRVIENIRQVTLLGGCAEAVAFFGESSFQESETGVDALLEEMKECVDSCLRKFGERASRLLQELASRRQQNVGKLLELRRFFVEAVSTSDTLAYGEEGSKELRHVLQSALDGEELLISSDSSQEPKELPQLTCIPDESGIGDILDTVANDHREDLQEEVRYAHRRNEELNKRKVWLAMQPNHKALVELLGVRKDIKAERHKLAVAAQREAKWMSMKETLEAKRRQLLAAQAAVSEKQSRLNDLQQQLAEATYVQS</sequence>
<proteinExistence type="predicted"/>
<dbReference type="AlphaFoldDB" id="G0UK71"/>
<feature type="coiled-coil region" evidence="1">
    <location>
        <begin position="743"/>
        <end position="770"/>
    </location>
</feature>
<accession>G0UK71</accession>
<evidence type="ECO:0000256" key="1">
    <source>
        <dbReference type="SAM" id="Coils"/>
    </source>
</evidence>
<evidence type="ECO:0000256" key="2">
    <source>
        <dbReference type="SAM" id="MobiDB-lite"/>
    </source>
</evidence>
<keyword evidence="1" id="KW-0175">Coiled coil</keyword>